<keyword evidence="1" id="KW-1133">Transmembrane helix</keyword>
<evidence type="ECO:0000259" key="2">
    <source>
        <dbReference type="Pfam" id="PF10260"/>
    </source>
</evidence>
<organism evidence="3 4">
    <name type="scientific">Wuchereria bancrofti</name>
    <dbReference type="NCBI Taxonomy" id="6293"/>
    <lineage>
        <taxon>Eukaryota</taxon>
        <taxon>Metazoa</taxon>
        <taxon>Ecdysozoa</taxon>
        <taxon>Nematoda</taxon>
        <taxon>Chromadorea</taxon>
        <taxon>Rhabditida</taxon>
        <taxon>Spirurina</taxon>
        <taxon>Spiruromorpha</taxon>
        <taxon>Filarioidea</taxon>
        <taxon>Onchocercidae</taxon>
        <taxon>Wuchereria</taxon>
    </lineage>
</organism>
<evidence type="ECO:0000313" key="3">
    <source>
        <dbReference type="Proteomes" id="UP000093561"/>
    </source>
</evidence>
<dbReference type="PANTHER" id="PTHR13527">
    <property type="entry name" value="SAYSVFN DOMAIN-CONTAINING PROTEIN 1"/>
    <property type="match status" value="1"/>
</dbReference>
<keyword evidence="1" id="KW-0472">Membrane</keyword>
<reference evidence="4" key="3">
    <citation type="submission" date="2024-02" db="UniProtKB">
        <authorList>
            <consortium name="WormBaseParasite"/>
        </authorList>
    </citation>
    <scope>IDENTIFICATION</scope>
    <source>
        <strain evidence="4">pt0022</strain>
    </source>
</reference>
<name>A0AAF5PU27_WUCBA</name>
<dbReference type="WBParaSite" id="mrna-Wban_05356">
    <property type="protein sequence ID" value="mrna-Wban_05356"/>
    <property type="gene ID" value="Wban_05356"/>
</dbReference>
<reference evidence="3" key="2">
    <citation type="journal article" date="2016" name="Mol. Ecol.">
        <title>Population genomics of the filarial nematode parasite Wuchereria bancrofti from mosquitoes.</title>
        <authorList>
            <person name="Small S.T."/>
            <person name="Reimer L.J."/>
            <person name="Tisch D.J."/>
            <person name="King C.L."/>
            <person name="Christensen B.M."/>
            <person name="Siba P.M."/>
            <person name="Kazura J.W."/>
            <person name="Serre D."/>
            <person name="Zimmerman P.A."/>
        </authorList>
    </citation>
    <scope>NUCLEOTIDE SEQUENCE</scope>
    <source>
        <strain evidence="3">pt0022</strain>
    </source>
</reference>
<evidence type="ECO:0000256" key="1">
    <source>
        <dbReference type="SAM" id="Phobius"/>
    </source>
</evidence>
<dbReference type="InterPro" id="IPR039159">
    <property type="entry name" value="SAYSD1"/>
</dbReference>
<dbReference type="AlphaFoldDB" id="A0AAF5PU27"/>
<proteinExistence type="predicted"/>
<accession>A0AAF5PU27</accession>
<evidence type="ECO:0000313" key="4">
    <source>
        <dbReference type="WBParaSite" id="mrna-Wban_05356"/>
    </source>
</evidence>
<dbReference type="PANTHER" id="PTHR13527:SF0">
    <property type="entry name" value="SAYSVFN DOMAIN-CONTAINING PROTEIN 1"/>
    <property type="match status" value="1"/>
</dbReference>
<sequence>MKCVERRLAEYRRKGGAAYGNSKVPNRDAIHEKQFRSSENVSIQFTVINSFINILLKPVRLWSCFYYHYPHSCIIFAVLSWLLVQWCFTYIEFGLVFFLFSLFVFLFINLGKRKSGELSAYSIFNPHCERLPGTLTAEHFERDLLKRKILRV</sequence>
<keyword evidence="1" id="KW-0812">Transmembrane</keyword>
<dbReference type="Pfam" id="PF10260">
    <property type="entry name" value="SAYSvFN"/>
    <property type="match status" value="1"/>
</dbReference>
<feature type="transmembrane region" description="Helical" evidence="1">
    <location>
        <begin position="65"/>
        <end position="84"/>
    </location>
</feature>
<dbReference type="Proteomes" id="UP000093561">
    <property type="component" value="Unassembled WGS sequence"/>
</dbReference>
<feature type="domain" description="SAYSvFN" evidence="2">
    <location>
        <begin position="78"/>
        <end position="144"/>
    </location>
</feature>
<reference evidence="3" key="1">
    <citation type="submission" date="2015-03" db="EMBL/GenBank/DDBJ databases">
        <title>Wuchereria bancrofti Genome Sequencing Papua New Guinea Strain.</title>
        <authorList>
            <person name="Small S.T."/>
            <person name="Serre D."/>
            <person name="Zimmerman P.A."/>
        </authorList>
    </citation>
    <scope>NUCLEOTIDE SEQUENCE [LARGE SCALE GENOMIC DNA]</scope>
    <source>
        <strain evidence="3">pt0022</strain>
    </source>
</reference>
<protein>
    <recommendedName>
        <fullName evidence="2">SAYSvFN domain-containing protein</fullName>
    </recommendedName>
</protein>
<dbReference type="InterPro" id="IPR019387">
    <property type="entry name" value="SAYSvFN_dom"/>
</dbReference>
<feature type="transmembrane region" description="Helical" evidence="1">
    <location>
        <begin position="90"/>
        <end position="110"/>
    </location>
</feature>